<keyword evidence="3" id="KW-0804">Transcription</keyword>
<organism evidence="5 6">
    <name type="scientific">Bartonella apis</name>
    <dbReference type="NCBI Taxonomy" id="1686310"/>
    <lineage>
        <taxon>Bacteria</taxon>
        <taxon>Pseudomonadati</taxon>
        <taxon>Pseudomonadota</taxon>
        <taxon>Alphaproteobacteria</taxon>
        <taxon>Hyphomicrobiales</taxon>
        <taxon>Bartonellaceae</taxon>
        <taxon>Bartonella</taxon>
    </lineage>
</organism>
<evidence type="ECO:0000259" key="4">
    <source>
        <dbReference type="PROSITE" id="PS50995"/>
    </source>
</evidence>
<keyword evidence="6" id="KW-1185">Reference proteome</keyword>
<dbReference type="PRINTS" id="PR00598">
    <property type="entry name" value="HTHMARR"/>
</dbReference>
<dbReference type="SUPFAM" id="SSF46785">
    <property type="entry name" value="Winged helix' DNA-binding domain"/>
    <property type="match status" value="1"/>
</dbReference>
<dbReference type="PROSITE" id="PS01117">
    <property type="entry name" value="HTH_MARR_1"/>
    <property type="match status" value="1"/>
</dbReference>
<dbReference type="SMART" id="SM00347">
    <property type="entry name" value="HTH_MARR"/>
    <property type="match status" value="1"/>
</dbReference>
<dbReference type="PANTHER" id="PTHR42756:SF1">
    <property type="entry name" value="TRANSCRIPTIONAL REPRESSOR OF EMRAB OPERON"/>
    <property type="match status" value="1"/>
</dbReference>
<sequence>MKNATQSVLFIDLLFKVSRKLRNLLDTRIRDHGLTLARALTLSALKDQDDFFQKNLAEELGIEHATLVRLIDALEEQGLVIRNVAEDDRRAKRVTLTPKGRKLVEGIEAYAAELSETVMSDIRETSVKEAMDVLEHIADAVEKEGRI</sequence>
<dbReference type="GO" id="GO:0003677">
    <property type="term" value="F:DNA binding"/>
    <property type="evidence" value="ECO:0007669"/>
    <property type="project" value="UniProtKB-KW"/>
</dbReference>
<evidence type="ECO:0000313" key="5">
    <source>
        <dbReference type="EMBL" id="OLY44206.1"/>
    </source>
</evidence>
<keyword evidence="2" id="KW-0238">DNA-binding</keyword>
<keyword evidence="1" id="KW-0805">Transcription regulation</keyword>
<evidence type="ECO:0000256" key="2">
    <source>
        <dbReference type="ARBA" id="ARBA00023125"/>
    </source>
</evidence>
<dbReference type="PROSITE" id="PS50995">
    <property type="entry name" value="HTH_MARR_2"/>
    <property type="match status" value="1"/>
</dbReference>
<dbReference type="InterPro" id="IPR000835">
    <property type="entry name" value="HTH_MarR-typ"/>
</dbReference>
<dbReference type="InterPro" id="IPR036388">
    <property type="entry name" value="WH-like_DNA-bd_sf"/>
</dbReference>
<feature type="domain" description="HTH marR-type" evidence="4">
    <location>
        <begin position="7"/>
        <end position="139"/>
    </location>
</feature>
<protein>
    <submittedName>
        <fullName evidence="5">MarR family transcriptional regulator, transcriptional regulator for hemolysin</fullName>
    </submittedName>
</protein>
<dbReference type="Gene3D" id="1.10.10.10">
    <property type="entry name" value="Winged helix-like DNA-binding domain superfamily/Winged helix DNA-binding domain"/>
    <property type="match status" value="1"/>
</dbReference>
<reference evidence="5 6" key="1">
    <citation type="submission" date="2016-12" db="EMBL/GenBank/DDBJ databases">
        <title>Comparative genomics of Bartonella apis.</title>
        <authorList>
            <person name="Engel P."/>
        </authorList>
    </citation>
    <scope>NUCLEOTIDE SEQUENCE [LARGE SCALE GENOMIC DNA]</scope>
    <source>
        <strain evidence="5 6">PEB0149</strain>
    </source>
</reference>
<evidence type="ECO:0000313" key="6">
    <source>
        <dbReference type="Proteomes" id="UP000187344"/>
    </source>
</evidence>
<evidence type="ECO:0000256" key="1">
    <source>
        <dbReference type="ARBA" id="ARBA00023015"/>
    </source>
</evidence>
<comment type="caution">
    <text evidence="5">The sequence shown here is derived from an EMBL/GenBank/DDBJ whole genome shotgun (WGS) entry which is preliminary data.</text>
</comment>
<dbReference type="InterPro" id="IPR036390">
    <property type="entry name" value="WH_DNA-bd_sf"/>
</dbReference>
<dbReference type="Proteomes" id="UP000187344">
    <property type="component" value="Unassembled WGS sequence"/>
</dbReference>
<evidence type="ECO:0000256" key="3">
    <source>
        <dbReference type="ARBA" id="ARBA00023163"/>
    </source>
</evidence>
<dbReference type="InterPro" id="IPR023187">
    <property type="entry name" value="Tscrpt_reg_MarR-type_CS"/>
</dbReference>
<dbReference type="EMBL" id="LXYT01000001">
    <property type="protein sequence ID" value="OLY44206.1"/>
    <property type="molecule type" value="Genomic_DNA"/>
</dbReference>
<dbReference type="AlphaFoldDB" id="A0A1R0FB46"/>
<dbReference type="Pfam" id="PF12802">
    <property type="entry name" value="MarR_2"/>
    <property type="match status" value="1"/>
</dbReference>
<accession>A0A1R0FB46</accession>
<dbReference type="GeneID" id="92991167"/>
<name>A0A1R0FB46_9HYPH</name>
<dbReference type="RefSeq" id="WP_075869359.1">
    <property type="nucleotide sequence ID" value="NZ_CALYQA010000002.1"/>
</dbReference>
<dbReference type="OrthoDB" id="8452803at2"/>
<dbReference type="GO" id="GO:0003700">
    <property type="term" value="F:DNA-binding transcription factor activity"/>
    <property type="evidence" value="ECO:0007669"/>
    <property type="project" value="InterPro"/>
</dbReference>
<proteinExistence type="predicted"/>
<dbReference type="PANTHER" id="PTHR42756">
    <property type="entry name" value="TRANSCRIPTIONAL REGULATOR, MARR"/>
    <property type="match status" value="1"/>
</dbReference>
<gene>
    <name evidence="5" type="ORF">PEB0149_016730</name>
</gene>